<evidence type="ECO:0000256" key="1">
    <source>
        <dbReference type="SAM" id="MobiDB-lite"/>
    </source>
</evidence>
<feature type="compositionally biased region" description="Polar residues" evidence="1">
    <location>
        <begin position="20"/>
        <end position="35"/>
    </location>
</feature>
<feature type="compositionally biased region" description="Basic and acidic residues" evidence="1">
    <location>
        <begin position="1"/>
        <end position="15"/>
    </location>
</feature>
<dbReference type="OrthoDB" id="2669941at2759"/>
<feature type="compositionally biased region" description="Polar residues" evidence="1">
    <location>
        <begin position="122"/>
        <end position="136"/>
    </location>
</feature>
<accession>A0A0C9ZUX0</accession>
<feature type="region of interest" description="Disordered" evidence="1">
    <location>
        <begin position="1"/>
        <end position="40"/>
    </location>
</feature>
<feature type="non-terminal residue" evidence="2">
    <location>
        <position position="313"/>
    </location>
</feature>
<dbReference type="InParanoid" id="A0A0C9ZUX0"/>
<evidence type="ECO:0000313" key="2">
    <source>
        <dbReference type="EMBL" id="KIK33191.1"/>
    </source>
</evidence>
<sequence length="313" mass="34606">MKREIGHLCHDEQRPPKTGGKQSSDAVPAASSNSVDPARSMTPFCAEPIYGSSMPPPATVAWPMSVPSSAYLCQPETLGNEFSVLTYSYDFLETIDEGSFFTTSPAATPSLMSTPTFSQATPYISSPASATEATSNPPAHPPEAPAEEPALPLLPSTTKTEMFLLTAADQESGTRDERLSRIIRSKYEAGLLKPYDHVKGYARLPRWMDRNVFRQSKQQILQPLSVLRPTFRAVAQSLRNIDLIFIEEALERLLLDSDHVFSAMNAPACLWRRMGEIYKGNREFPKLIGVDGYMMRGGHLCIYELIVEESAVN</sequence>
<proteinExistence type="predicted"/>
<dbReference type="GO" id="GO:0005634">
    <property type="term" value="C:nucleus"/>
    <property type="evidence" value="ECO:0007669"/>
    <property type="project" value="TreeGrafter"/>
</dbReference>
<reference evidence="3" key="2">
    <citation type="submission" date="2015-01" db="EMBL/GenBank/DDBJ databases">
        <title>Evolutionary Origins and Diversification of the Mycorrhizal Mutualists.</title>
        <authorList>
            <consortium name="DOE Joint Genome Institute"/>
            <consortium name="Mycorrhizal Genomics Consortium"/>
            <person name="Kohler A."/>
            <person name="Kuo A."/>
            <person name="Nagy L.G."/>
            <person name="Floudas D."/>
            <person name="Copeland A."/>
            <person name="Barry K.W."/>
            <person name="Cichocki N."/>
            <person name="Veneault-Fourrey C."/>
            <person name="LaButti K."/>
            <person name="Lindquist E.A."/>
            <person name="Lipzen A."/>
            <person name="Lundell T."/>
            <person name="Morin E."/>
            <person name="Murat C."/>
            <person name="Riley R."/>
            <person name="Ohm R."/>
            <person name="Sun H."/>
            <person name="Tunlid A."/>
            <person name="Henrissat B."/>
            <person name="Grigoriev I.V."/>
            <person name="Hibbett D.S."/>
            <person name="Martin F."/>
        </authorList>
    </citation>
    <scope>NUCLEOTIDE SEQUENCE [LARGE SCALE GENOMIC DNA]</scope>
    <source>
        <strain evidence="3">UH-Slu-Lm8-n1</strain>
    </source>
</reference>
<dbReference type="HOGENOM" id="CLU_010748_0_2_1"/>
<gene>
    <name evidence="2" type="ORF">CY34DRAFT_53773</name>
</gene>
<feature type="non-terminal residue" evidence="2">
    <location>
        <position position="1"/>
    </location>
</feature>
<feature type="region of interest" description="Disordered" evidence="1">
    <location>
        <begin position="122"/>
        <end position="151"/>
    </location>
</feature>
<reference evidence="2 3" key="1">
    <citation type="submission" date="2014-04" db="EMBL/GenBank/DDBJ databases">
        <authorList>
            <consortium name="DOE Joint Genome Institute"/>
            <person name="Kuo A."/>
            <person name="Ruytinx J."/>
            <person name="Rineau F."/>
            <person name="Colpaert J."/>
            <person name="Kohler A."/>
            <person name="Nagy L.G."/>
            <person name="Floudas D."/>
            <person name="Copeland A."/>
            <person name="Barry K.W."/>
            <person name="Cichocki N."/>
            <person name="Veneault-Fourrey C."/>
            <person name="LaButti K."/>
            <person name="Lindquist E.A."/>
            <person name="Lipzen A."/>
            <person name="Lundell T."/>
            <person name="Morin E."/>
            <person name="Murat C."/>
            <person name="Sun H."/>
            <person name="Tunlid A."/>
            <person name="Henrissat B."/>
            <person name="Grigoriev I.V."/>
            <person name="Hibbett D.S."/>
            <person name="Martin F."/>
            <person name="Nordberg H.P."/>
            <person name="Cantor M.N."/>
            <person name="Hua S.X."/>
        </authorList>
    </citation>
    <scope>NUCLEOTIDE SEQUENCE [LARGE SCALE GENOMIC DNA]</scope>
    <source>
        <strain evidence="2 3">UH-Slu-Lm8-n1</strain>
    </source>
</reference>
<protein>
    <submittedName>
        <fullName evidence="2">Uncharacterized protein</fullName>
    </submittedName>
</protein>
<dbReference type="InterPro" id="IPR053045">
    <property type="entry name" value="Zinc_cluster_trans_reg"/>
</dbReference>
<dbReference type="EMBL" id="KN835999">
    <property type="protein sequence ID" value="KIK33191.1"/>
    <property type="molecule type" value="Genomic_DNA"/>
</dbReference>
<evidence type="ECO:0000313" key="3">
    <source>
        <dbReference type="Proteomes" id="UP000054485"/>
    </source>
</evidence>
<dbReference type="PANTHER" id="PTHR31986">
    <property type="entry name" value="REGULATOR OF DRUG SENSITIVITY 2"/>
    <property type="match status" value="1"/>
</dbReference>
<dbReference type="PANTHER" id="PTHR31986:SF7">
    <property type="entry name" value="REGULATOR OF DRUG SENSITIVITY 2"/>
    <property type="match status" value="1"/>
</dbReference>
<dbReference type="Proteomes" id="UP000054485">
    <property type="component" value="Unassembled WGS sequence"/>
</dbReference>
<dbReference type="AlphaFoldDB" id="A0A0C9ZUX0"/>
<organism evidence="2 3">
    <name type="scientific">Suillus luteus UH-Slu-Lm8-n1</name>
    <dbReference type="NCBI Taxonomy" id="930992"/>
    <lineage>
        <taxon>Eukaryota</taxon>
        <taxon>Fungi</taxon>
        <taxon>Dikarya</taxon>
        <taxon>Basidiomycota</taxon>
        <taxon>Agaricomycotina</taxon>
        <taxon>Agaricomycetes</taxon>
        <taxon>Agaricomycetidae</taxon>
        <taxon>Boletales</taxon>
        <taxon>Suillineae</taxon>
        <taxon>Suillaceae</taxon>
        <taxon>Suillus</taxon>
    </lineage>
</organism>
<dbReference type="GO" id="GO:0000977">
    <property type="term" value="F:RNA polymerase II transcription regulatory region sequence-specific DNA binding"/>
    <property type="evidence" value="ECO:0007669"/>
    <property type="project" value="TreeGrafter"/>
</dbReference>
<keyword evidence="3" id="KW-1185">Reference proteome</keyword>
<name>A0A0C9ZUX0_9AGAM</name>